<proteinExistence type="inferred from homology"/>
<dbReference type="PROSITE" id="PS00061">
    <property type="entry name" value="ADH_SHORT"/>
    <property type="match status" value="1"/>
</dbReference>
<dbReference type="PANTHER" id="PTHR43313:SF52">
    <property type="entry name" value="DEHYDROGENASE_REDUCTASE (SDR FAMILY) MEMBER 9"/>
    <property type="match status" value="1"/>
</dbReference>
<dbReference type="PRINTS" id="PR00081">
    <property type="entry name" value="GDHRDH"/>
</dbReference>
<organism evidence="4 5">
    <name type="scientific">Scyliorhinus torazame</name>
    <name type="common">Cloudy catshark</name>
    <name type="synonym">Catulus torazame</name>
    <dbReference type="NCBI Taxonomy" id="75743"/>
    <lineage>
        <taxon>Eukaryota</taxon>
        <taxon>Metazoa</taxon>
        <taxon>Chordata</taxon>
        <taxon>Craniata</taxon>
        <taxon>Vertebrata</taxon>
        <taxon>Chondrichthyes</taxon>
        <taxon>Elasmobranchii</taxon>
        <taxon>Galeomorphii</taxon>
        <taxon>Galeoidea</taxon>
        <taxon>Carcharhiniformes</taxon>
        <taxon>Scyliorhinidae</taxon>
        <taxon>Scyliorhinus</taxon>
    </lineage>
</organism>
<dbReference type="EMBL" id="BFAA01000700">
    <property type="protein sequence ID" value="GCB73646.1"/>
    <property type="molecule type" value="Genomic_DNA"/>
</dbReference>
<dbReference type="InterPro" id="IPR020904">
    <property type="entry name" value="Sc_DH/Rdtase_CS"/>
</dbReference>
<keyword evidence="5" id="KW-1185">Reference proteome</keyword>
<accession>A0A401PKJ8</accession>
<dbReference type="STRING" id="75743.A0A401PKJ8"/>
<evidence type="ECO:0000313" key="4">
    <source>
        <dbReference type="EMBL" id="GCB73646.1"/>
    </source>
</evidence>
<sequence length="319" mass="35622">MFQYLIICALLYALYYWYRDGKIITNVSDKYVYITGCDSGFGNLLAKHLDQQGFNVLAACFTEKGTEELKNCTSSRLKTLQLDVVNSESINKAAEFVKSEVKGKGLWGLVNNAGISVPSGPSDWLTISDHKAMLNVNLIGLIEVTLSVLPLIKRAQGRIVNVASVFGRISCVGGSYCISKFGVEAFNDGLRRDLSNFGVKVLCIEPGFFKTNVTNFDIITGSLKKLWLRLPQDVKDDYGADYLERTLPKFQERVEQLADPDLMKVVWCMNHALTAVHPRTRYSAGRDSKLFWIPLSYLPTVISDFVFNSDKVKPAKSVC</sequence>
<dbReference type="GO" id="GO:0008202">
    <property type="term" value="P:steroid metabolic process"/>
    <property type="evidence" value="ECO:0007669"/>
    <property type="project" value="TreeGrafter"/>
</dbReference>
<dbReference type="InterPro" id="IPR002347">
    <property type="entry name" value="SDR_fam"/>
</dbReference>
<gene>
    <name evidence="4" type="ORF">scyTo_0002726</name>
</gene>
<evidence type="ECO:0000313" key="5">
    <source>
        <dbReference type="Proteomes" id="UP000288216"/>
    </source>
</evidence>
<dbReference type="PANTHER" id="PTHR43313">
    <property type="entry name" value="SHORT-CHAIN DEHYDROGENASE/REDUCTASE FAMILY 9C"/>
    <property type="match status" value="1"/>
</dbReference>
<protein>
    <recommendedName>
        <fullName evidence="6">Retinol dehydrogenase 7-like</fullName>
    </recommendedName>
</protein>
<dbReference type="Proteomes" id="UP000288216">
    <property type="component" value="Unassembled WGS sequence"/>
</dbReference>
<comment type="similarity">
    <text evidence="1 3">Belongs to the short-chain dehydrogenases/reductases (SDR) family.</text>
</comment>
<evidence type="ECO:0008006" key="6">
    <source>
        <dbReference type="Google" id="ProtNLM"/>
    </source>
</evidence>
<dbReference type="Pfam" id="PF00106">
    <property type="entry name" value="adh_short"/>
    <property type="match status" value="1"/>
</dbReference>
<dbReference type="SUPFAM" id="SSF51735">
    <property type="entry name" value="NAD(P)-binding Rossmann-fold domains"/>
    <property type="match status" value="1"/>
</dbReference>
<dbReference type="GO" id="GO:0016491">
    <property type="term" value="F:oxidoreductase activity"/>
    <property type="evidence" value="ECO:0007669"/>
    <property type="project" value="UniProtKB-KW"/>
</dbReference>
<dbReference type="OrthoDB" id="5296at2759"/>
<comment type="caution">
    <text evidence="4">The sequence shown here is derived from an EMBL/GenBank/DDBJ whole genome shotgun (WGS) entry which is preliminary data.</text>
</comment>
<dbReference type="OMA" id="FRIADGM"/>
<evidence type="ECO:0000256" key="1">
    <source>
        <dbReference type="ARBA" id="ARBA00006484"/>
    </source>
</evidence>
<name>A0A401PKJ8_SCYTO</name>
<evidence type="ECO:0000256" key="3">
    <source>
        <dbReference type="RuleBase" id="RU000363"/>
    </source>
</evidence>
<evidence type="ECO:0000256" key="2">
    <source>
        <dbReference type="ARBA" id="ARBA00023002"/>
    </source>
</evidence>
<reference evidence="4 5" key="1">
    <citation type="journal article" date="2018" name="Nat. Ecol. Evol.">
        <title>Shark genomes provide insights into elasmobranch evolution and the origin of vertebrates.</title>
        <authorList>
            <person name="Hara Y"/>
            <person name="Yamaguchi K"/>
            <person name="Onimaru K"/>
            <person name="Kadota M"/>
            <person name="Koyanagi M"/>
            <person name="Keeley SD"/>
            <person name="Tatsumi K"/>
            <person name="Tanaka K"/>
            <person name="Motone F"/>
            <person name="Kageyama Y"/>
            <person name="Nozu R"/>
            <person name="Adachi N"/>
            <person name="Nishimura O"/>
            <person name="Nakagawa R"/>
            <person name="Tanegashima C"/>
            <person name="Kiyatake I"/>
            <person name="Matsumoto R"/>
            <person name="Murakumo K"/>
            <person name="Nishida K"/>
            <person name="Terakita A"/>
            <person name="Kuratani S"/>
            <person name="Sato K"/>
            <person name="Hyodo S Kuraku.S."/>
        </authorList>
    </citation>
    <scope>NUCLEOTIDE SEQUENCE [LARGE SCALE GENOMIC DNA]</scope>
</reference>
<keyword evidence="2" id="KW-0560">Oxidoreductase</keyword>
<dbReference type="Gene3D" id="3.40.50.720">
    <property type="entry name" value="NAD(P)-binding Rossmann-like Domain"/>
    <property type="match status" value="1"/>
</dbReference>
<dbReference type="PRINTS" id="PR00080">
    <property type="entry name" value="SDRFAMILY"/>
</dbReference>
<dbReference type="InterPro" id="IPR036291">
    <property type="entry name" value="NAD(P)-bd_dom_sf"/>
</dbReference>
<dbReference type="AlphaFoldDB" id="A0A401PKJ8"/>
<dbReference type="FunFam" id="3.40.50.720:FF:000074">
    <property type="entry name" value="Retinol dehydrogenase type 1"/>
    <property type="match status" value="1"/>
</dbReference>